<sequence>MDKDSSVSAASRRMAININQIDHVLVDTGFRYSNHTQTKKEGTDRTRTPRFNLETIKGKEDRDNFVQEVKKELLVRRVGHDIDN</sequence>
<reference evidence="1 2" key="1">
    <citation type="submission" date="2019-08" db="EMBL/GenBank/DDBJ databases">
        <authorList>
            <person name="Alioto T."/>
            <person name="Alioto T."/>
            <person name="Gomez Garrido J."/>
        </authorList>
    </citation>
    <scope>NUCLEOTIDE SEQUENCE [LARGE SCALE GENOMIC DNA]</scope>
</reference>
<protein>
    <submittedName>
        <fullName evidence="1">Uncharacterized protein</fullName>
    </submittedName>
</protein>
<evidence type="ECO:0000313" key="1">
    <source>
        <dbReference type="EMBL" id="VVC37483.1"/>
    </source>
</evidence>
<accession>A0A5E4MYP8</accession>
<organism evidence="1 2">
    <name type="scientific">Cinara cedri</name>
    <dbReference type="NCBI Taxonomy" id="506608"/>
    <lineage>
        <taxon>Eukaryota</taxon>
        <taxon>Metazoa</taxon>
        <taxon>Ecdysozoa</taxon>
        <taxon>Arthropoda</taxon>
        <taxon>Hexapoda</taxon>
        <taxon>Insecta</taxon>
        <taxon>Pterygota</taxon>
        <taxon>Neoptera</taxon>
        <taxon>Paraneoptera</taxon>
        <taxon>Hemiptera</taxon>
        <taxon>Sternorrhyncha</taxon>
        <taxon>Aphidomorpha</taxon>
        <taxon>Aphidoidea</taxon>
        <taxon>Aphididae</taxon>
        <taxon>Lachninae</taxon>
        <taxon>Cinara</taxon>
    </lineage>
</organism>
<keyword evidence="2" id="KW-1185">Reference proteome</keyword>
<proteinExistence type="predicted"/>
<gene>
    <name evidence="1" type="ORF">CINCED_3A016711</name>
</gene>
<dbReference type="Proteomes" id="UP000325440">
    <property type="component" value="Unassembled WGS sequence"/>
</dbReference>
<name>A0A5E4MYP8_9HEMI</name>
<dbReference type="EMBL" id="CABPRJ010001448">
    <property type="protein sequence ID" value="VVC37483.1"/>
    <property type="molecule type" value="Genomic_DNA"/>
</dbReference>
<evidence type="ECO:0000313" key="2">
    <source>
        <dbReference type="Proteomes" id="UP000325440"/>
    </source>
</evidence>
<dbReference type="AlphaFoldDB" id="A0A5E4MYP8"/>